<dbReference type="EMBL" id="AMFJ01000027">
    <property type="protein sequence ID" value="EKE30188.1"/>
    <property type="molecule type" value="Genomic_DNA"/>
</dbReference>
<evidence type="ECO:0000313" key="1">
    <source>
        <dbReference type="EMBL" id="EKE30188.1"/>
    </source>
</evidence>
<accession>K2G4M7</accession>
<sequence length="173" mass="21030">MIKLILKIFFSWLIYFLLMVFLYLTDLAFLSDLLWYPVLIYIIYSVACLLFPSKFKDFYLIDSFLERLIQFCSKISIKIIKLNIYSSLFIFVILVLLSYMFSSGQKWLFLFRLLTAVYFTISIIAYYLIYMINFWKFSKNERMSWLYTTLFITFPTIILSPAIFYFWIGMYAW</sequence>
<gene>
    <name evidence="1" type="ORF">ACD_2C00027G0001</name>
</gene>
<comment type="caution">
    <text evidence="1">The sequence shown here is derived from an EMBL/GenBank/DDBJ whole genome shotgun (WGS) entry which is preliminary data.</text>
</comment>
<protein>
    <submittedName>
        <fullName evidence="1">Uncharacterized protein</fullName>
    </submittedName>
</protein>
<reference evidence="1" key="1">
    <citation type="journal article" date="2012" name="Science">
        <title>Fermentation, hydrogen, and sulfur metabolism in multiple uncultivated bacterial phyla.</title>
        <authorList>
            <person name="Wrighton K.C."/>
            <person name="Thomas B.C."/>
            <person name="Sharon I."/>
            <person name="Miller C.S."/>
            <person name="Castelle C.J."/>
            <person name="VerBerkmoes N.C."/>
            <person name="Wilkins M.J."/>
            <person name="Hettich R.L."/>
            <person name="Lipton M.S."/>
            <person name="Williams K.H."/>
            <person name="Long P.E."/>
            <person name="Banfield J.F."/>
        </authorList>
    </citation>
    <scope>NUCLEOTIDE SEQUENCE [LARGE SCALE GENOMIC DNA]</scope>
</reference>
<organism evidence="1">
    <name type="scientific">uncultured bacterium</name>
    <name type="common">gcode 4</name>
    <dbReference type="NCBI Taxonomy" id="1234023"/>
    <lineage>
        <taxon>Bacteria</taxon>
        <taxon>environmental samples</taxon>
    </lineage>
</organism>
<dbReference type="AlphaFoldDB" id="K2G4M7"/>
<proteinExistence type="predicted"/>
<name>K2G4M7_9BACT</name>